<gene>
    <name evidence="6" type="primary">dabA</name>
    <name evidence="8" type="ORF">G0Q06_03480</name>
</gene>
<evidence type="ECO:0000256" key="7">
    <source>
        <dbReference type="SAM" id="MobiDB-lite"/>
    </source>
</evidence>
<keyword evidence="2 6" id="KW-1003">Cell membrane</keyword>
<dbReference type="GO" id="GO:0008270">
    <property type="term" value="F:zinc ion binding"/>
    <property type="evidence" value="ECO:0007669"/>
    <property type="project" value="UniProtKB-UniRule"/>
</dbReference>
<dbReference type="AlphaFoldDB" id="A0A6B2M160"/>
<accession>A0A6B2M160</accession>
<evidence type="ECO:0000256" key="2">
    <source>
        <dbReference type="ARBA" id="ARBA00022475"/>
    </source>
</evidence>
<feature type="binding site" evidence="6">
    <location>
        <position position="521"/>
    </location>
    <ligand>
        <name>Zn(2+)</name>
        <dbReference type="ChEBI" id="CHEBI:29105"/>
    </ligand>
</feature>
<dbReference type="PANTHER" id="PTHR38344">
    <property type="entry name" value="UPF0753 PROTEIN AQ_863"/>
    <property type="match status" value="1"/>
</dbReference>
<protein>
    <recommendedName>
        <fullName evidence="6">Probable inorganic carbon transporter subunit DabA</fullName>
    </recommendedName>
</protein>
<comment type="cofactor">
    <cofactor evidence="6">
        <name>Zn(2+)</name>
        <dbReference type="ChEBI" id="CHEBI:29105"/>
    </cofactor>
</comment>
<proteinExistence type="inferred from homology"/>
<evidence type="ECO:0000313" key="8">
    <source>
        <dbReference type="EMBL" id="NDV61505.1"/>
    </source>
</evidence>
<keyword evidence="4 6" id="KW-0862">Zinc</keyword>
<reference evidence="8 9" key="1">
    <citation type="submission" date="2020-02" db="EMBL/GenBank/DDBJ databases">
        <title>Albibacoteraceae fam. nov., the first described family within the subdivision 4 Verrucomicrobia.</title>
        <authorList>
            <person name="Xi F."/>
        </authorList>
    </citation>
    <scope>NUCLEOTIDE SEQUENCE [LARGE SCALE GENOMIC DNA]</scope>
    <source>
        <strain evidence="8 9">CK1056</strain>
    </source>
</reference>
<sequence>MQISDKFNQSNQASRHSDSLKAAKAAVERIAPVWPLDQFIAVNPWWERIDTPFQECSNQIAFFSGTNFLMPRKYYRAKWNDGTIGQSELLAAARECGIGVKVDELSAHLQTSSFTVSMRLMTHFIDMRRDLEHNMSWQNEVTHQMSQFCAAYFDRGQASWGMSTESNIYATWLEMVRHERGIGLLMGVSGIGSIFEDLPMDPEQLIAQSLDALEIPCAAKQDYLEALLLSINGWASWCAYLRWQDRLDNSHEGSSNHLIGLLAIRLAWEWVLLRHAEQEGLAYGWLGNVESWKALKPMCRESQELDWIWQRALEISVQKQLVNRLSLPVPKSSNEIKPELRAFFCIDVRSEVFRRALEQVDPRIRTGGFAGFFGLPLSYQGAGLDVVKPQLPGLLAPVLKAGDCCSEGDEVCHTIAGKRRKRLIGSSIAGHLKTAGTAFFSYVEAAGLLYAFKLIKDGLLGGSASQAVKGLREREAAQLKPRLVGNGSPEEISGRVALAARILRAMSLTEDFPELVLLTGHGSQSDNNPHAAGLDCGACCGQTGEVNARVLAALLNEPSVRSGLEKEAIHIPESTRFIAGLHNTTTDEVRLFDLDEVGPQWVQSVQKLEHWLKEAGDRARAERAESLQLPAGKPGLLGKYRRRSRDWSEVRPEWGLANNSSFIVAPRKRTAHLDLAGRSFLHDYDWKRDSGFQVLELIMTAPMIVTHWINMQYYASTVDNKRYGSGNKVLHNVVGGTIGVFTGNGGDLRTGLSLQSLHDGKQWIHEPVRLSVFIQAPREAIDKVIEDHEVVHQLVMNKWIHLYQLDEGETPVSRRGSEGWHPAVQSRKG</sequence>
<dbReference type="PANTHER" id="PTHR38344:SF1">
    <property type="entry name" value="INORGANIC CARBON TRANSPORTER SUBUNIT DABA-RELATED"/>
    <property type="match status" value="1"/>
</dbReference>
<keyword evidence="9" id="KW-1185">Reference proteome</keyword>
<dbReference type="Proteomes" id="UP000478417">
    <property type="component" value="Unassembled WGS sequence"/>
</dbReference>
<comment type="function">
    <text evidence="6">Part of an energy-coupled inorganic carbon pump.</text>
</comment>
<feature type="binding site" evidence="6">
    <location>
        <position position="347"/>
    </location>
    <ligand>
        <name>Zn(2+)</name>
        <dbReference type="ChEBI" id="CHEBI:29105"/>
    </ligand>
</feature>
<evidence type="ECO:0000256" key="6">
    <source>
        <dbReference type="HAMAP-Rule" id="MF_01871"/>
    </source>
</evidence>
<evidence type="ECO:0000256" key="1">
    <source>
        <dbReference type="ARBA" id="ARBA00022448"/>
    </source>
</evidence>
<keyword evidence="5 6" id="KW-0472">Membrane</keyword>
<dbReference type="EMBL" id="JAAGNX010000001">
    <property type="protein sequence ID" value="NDV61505.1"/>
    <property type="molecule type" value="Genomic_DNA"/>
</dbReference>
<evidence type="ECO:0000313" key="9">
    <source>
        <dbReference type="Proteomes" id="UP000478417"/>
    </source>
</evidence>
<comment type="subcellular location">
    <subcellularLocation>
        <location evidence="6">Cell membrane</location>
        <topology evidence="6">Peripheral membrane protein</topology>
    </subcellularLocation>
</comment>
<dbReference type="InterPro" id="IPR018752">
    <property type="entry name" value="DabA"/>
</dbReference>
<name>A0A6B2M160_9BACT</name>
<comment type="similarity">
    <text evidence="6">Belongs to the inorganic carbon transporter (TC 9.A.2) DabA family.</text>
</comment>
<evidence type="ECO:0000256" key="3">
    <source>
        <dbReference type="ARBA" id="ARBA00022723"/>
    </source>
</evidence>
<dbReference type="GO" id="GO:0005886">
    <property type="term" value="C:plasma membrane"/>
    <property type="evidence" value="ECO:0007669"/>
    <property type="project" value="UniProtKB-SubCell"/>
</dbReference>
<feature type="binding site" evidence="6">
    <location>
        <position position="536"/>
    </location>
    <ligand>
        <name>Zn(2+)</name>
        <dbReference type="ChEBI" id="CHEBI:29105"/>
    </ligand>
</feature>
<dbReference type="Pfam" id="PF10070">
    <property type="entry name" value="DabA"/>
    <property type="match status" value="1"/>
</dbReference>
<evidence type="ECO:0000256" key="4">
    <source>
        <dbReference type="ARBA" id="ARBA00022833"/>
    </source>
</evidence>
<comment type="caution">
    <text evidence="8">The sequence shown here is derived from an EMBL/GenBank/DDBJ whole genome shotgun (WGS) entry which is preliminary data.</text>
</comment>
<dbReference type="RefSeq" id="WP_163962506.1">
    <property type="nucleotide sequence ID" value="NZ_JAAGNX010000001.1"/>
</dbReference>
<keyword evidence="3 6" id="KW-0479">Metal-binding</keyword>
<comment type="subunit">
    <text evidence="6">Forms a complex with DabB.</text>
</comment>
<organism evidence="8 9">
    <name type="scientific">Oceanipulchritudo coccoides</name>
    <dbReference type="NCBI Taxonomy" id="2706888"/>
    <lineage>
        <taxon>Bacteria</taxon>
        <taxon>Pseudomonadati</taxon>
        <taxon>Verrucomicrobiota</taxon>
        <taxon>Opitutia</taxon>
        <taxon>Puniceicoccales</taxon>
        <taxon>Oceanipulchritudinaceae</taxon>
        <taxon>Oceanipulchritudo</taxon>
    </lineage>
</organism>
<feature type="region of interest" description="Disordered" evidence="7">
    <location>
        <begin position="810"/>
        <end position="829"/>
    </location>
</feature>
<dbReference type="HAMAP" id="MF_01871">
    <property type="entry name" value="DabA"/>
    <property type="match status" value="1"/>
</dbReference>
<keyword evidence="1 6" id="KW-0813">Transport</keyword>
<evidence type="ECO:0000256" key="5">
    <source>
        <dbReference type="ARBA" id="ARBA00023136"/>
    </source>
</evidence>
<feature type="binding site" evidence="6">
    <location>
        <position position="345"/>
    </location>
    <ligand>
        <name>Zn(2+)</name>
        <dbReference type="ChEBI" id="CHEBI:29105"/>
    </ligand>
</feature>